<accession>A0A2G9T472</accession>
<feature type="transmembrane region" description="Helical" evidence="1">
    <location>
        <begin position="6"/>
        <end position="26"/>
    </location>
</feature>
<evidence type="ECO:0000313" key="2">
    <source>
        <dbReference type="EMBL" id="PIO52725.1"/>
    </source>
</evidence>
<organism evidence="2 3">
    <name type="scientific">Teladorsagia circumcincta</name>
    <name type="common">Brown stomach worm</name>
    <name type="synonym">Ostertagia circumcincta</name>
    <dbReference type="NCBI Taxonomy" id="45464"/>
    <lineage>
        <taxon>Eukaryota</taxon>
        <taxon>Metazoa</taxon>
        <taxon>Ecdysozoa</taxon>
        <taxon>Nematoda</taxon>
        <taxon>Chromadorea</taxon>
        <taxon>Rhabditida</taxon>
        <taxon>Rhabditina</taxon>
        <taxon>Rhabditomorpha</taxon>
        <taxon>Strongyloidea</taxon>
        <taxon>Trichostrongylidae</taxon>
        <taxon>Teladorsagia</taxon>
    </lineage>
</organism>
<keyword evidence="1" id="KW-0472">Membrane</keyword>
<dbReference type="EMBL" id="KZ427508">
    <property type="protein sequence ID" value="PIO52725.1"/>
    <property type="molecule type" value="Genomic_DNA"/>
</dbReference>
<proteinExistence type="predicted"/>
<reference evidence="2 3" key="1">
    <citation type="submission" date="2015-09" db="EMBL/GenBank/DDBJ databases">
        <title>Draft genome of the parasitic nematode Teladorsagia circumcincta isolate WARC Sus (inbred).</title>
        <authorList>
            <person name="Mitreva M."/>
        </authorList>
    </citation>
    <scope>NUCLEOTIDE SEQUENCE [LARGE SCALE GENOMIC DNA]</scope>
    <source>
        <strain evidence="2 3">S</strain>
    </source>
</reference>
<evidence type="ECO:0000256" key="1">
    <source>
        <dbReference type="SAM" id="Phobius"/>
    </source>
</evidence>
<dbReference type="AlphaFoldDB" id="A0A2G9T472"/>
<protein>
    <submittedName>
        <fullName evidence="2">Uncharacterized protein</fullName>
    </submittedName>
</protein>
<name>A0A2G9T472_TELCI</name>
<keyword evidence="1" id="KW-0812">Transmembrane</keyword>
<dbReference type="Proteomes" id="UP000230423">
    <property type="component" value="Unassembled WGS sequence"/>
</dbReference>
<keyword evidence="3" id="KW-1185">Reference proteome</keyword>
<keyword evidence="1" id="KW-1133">Transmembrane helix</keyword>
<evidence type="ECO:0000313" key="3">
    <source>
        <dbReference type="Proteomes" id="UP000230423"/>
    </source>
</evidence>
<feature type="transmembrane region" description="Helical" evidence="1">
    <location>
        <begin position="47"/>
        <end position="70"/>
    </location>
</feature>
<gene>
    <name evidence="2" type="ORF">TELCIR_25968</name>
</gene>
<sequence>MLLPLGNYIFHFVTLYVFAIAVLCQISHIVDIITHSIAQQVHYDRHCLCFMFLNLPAFMQFLKLASLRVISFTF</sequence>